<feature type="transmembrane region" description="Helical" evidence="1">
    <location>
        <begin position="166"/>
        <end position="192"/>
    </location>
</feature>
<evidence type="ECO:0008006" key="4">
    <source>
        <dbReference type="Google" id="ProtNLM"/>
    </source>
</evidence>
<protein>
    <recommendedName>
        <fullName evidence="4">ABC transporter permease</fullName>
    </recommendedName>
</protein>
<feature type="transmembrane region" description="Helical" evidence="1">
    <location>
        <begin position="199"/>
        <end position="218"/>
    </location>
</feature>
<sequence length="262" mass="28133">MSTATLAHTGDLPGTAARGRHGSNPILRVVRLHFVDRMQMIWVPIIMLASVAALCVVIMVVLQAFTPGTAEELSEGFRYNQAALWSWPGFIVTIGVYAYARTMPFAIGMMGSTRRHYWAGTTLWILVESVYLSALVGVFLLLEQATGHWFTGARMFDVYALGNGHLGLTLLLSFAMAAACLSVGAGLAAVYLRWGQYGVMAGIAAILVIVLGTLALVLASDLDVATFFTTNLIEKASALLLVIAALATAVSWVVMRRVPVGR</sequence>
<dbReference type="EMBL" id="JBDXMX010000002">
    <property type="protein sequence ID" value="MEO9247044.1"/>
    <property type="molecule type" value="Genomic_DNA"/>
</dbReference>
<keyword evidence="1" id="KW-0472">Membrane</keyword>
<keyword evidence="1" id="KW-1133">Transmembrane helix</keyword>
<feature type="transmembrane region" description="Helical" evidence="1">
    <location>
        <begin position="82"/>
        <end position="100"/>
    </location>
</feature>
<proteinExistence type="predicted"/>
<evidence type="ECO:0000256" key="1">
    <source>
        <dbReference type="SAM" id="Phobius"/>
    </source>
</evidence>
<gene>
    <name evidence="2" type="ORF">ABDK96_05080</name>
</gene>
<evidence type="ECO:0000313" key="3">
    <source>
        <dbReference type="Proteomes" id="UP001484097"/>
    </source>
</evidence>
<feature type="transmembrane region" description="Helical" evidence="1">
    <location>
        <begin position="238"/>
        <end position="255"/>
    </location>
</feature>
<keyword evidence="1" id="KW-0812">Transmembrane</keyword>
<comment type="caution">
    <text evidence="2">The sequence shown here is derived from an EMBL/GenBank/DDBJ whole genome shotgun (WGS) entry which is preliminary data.</text>
</comment>
<accession>A0ABV0IHD0</accession>
<feature type="transmembrane region" description="Helical" evidence="1">
    <location>
        <begin position="121"/>
        <end position="142"/>
    </location>
</feature>
<keyword evidence="3" id="KW-1185">Reference proteome</keyword>
<dbReference type="RefSeq" id="WP_347919413.1">
    <property type="nucleotide sequence ID" value="NZ_JBDXMX010000002.1"/>
</dbReference>
<feature type="transmembrane region" description="Helical" evidence="1">
    <location>
        <begin position="41"/>
        <end position="62"/>
    </location>
</feature>
<evidence type="ECO:0000313" key="2">
    <source>
        <dbReference type="EMBL" id="MEO9247044.1"/>
    </source>
</evidence>
<name>A0ABV0IHD0_9MICC</name>
<organism evidence="2 3">
    <name type="scientific">Citricoccus nitrophenolicus</name>
    <dbReference type="NCBI Taxonomy" id="863575"/>
    <lineage>
        <taxon>Bacteria</taxon>
        <taxon>Bacillati</taxon>
        <taxon>Actinomycetota</taxon>
        <taxon>Actinomycetes</taxon>
        <taxon>Micrococcales</taxon>
        <taxon>Micrococcaceae</taxon>
        <taxon>Citricoccus</taxon>
    </lineage>
</organism>
<reference evidence="2 3" key="1">
    <citation type="submission" date="2024-05" db="EMBL/GenBank/DDBJ databases">
        <authorList>
            <person name="Yi C."/>
        </authorList>
    </citation>
    <scope>NUCLEOTIDE SEQUENCE [LARGE SCALE GENOMIC DNA]</scope>
    <source>
        <strain evidence="2 3">XS13</strain>
    </source>
</reference>
<dbReference type="Proteomes" id="UP001484097">
    <property type="component" value="Unassembled WGS sequence"/>
</dbReference>